<comment type="subcellular location">
    <subcellularLocation>
        <location evidence="1">Nucleus</location>
    </subcellularLocation>
</comment>
<keyword evidence="6" id="KW-0539">Nucleus</keyword>
<dbReference type="InterPro" id="IPR018552">
    <property type="entry name" value="CENP-X"/>
</dbReference>
<dbReference type="EMBL" id="SKBQ01000124">
    <property type="protein sequence ID" value="TPX18000.1"/>
    <property type="molecule type" value="Genomic_DNA"/>
</dbReference>
<dbReference type="OrthoDB" id="2500381at2759"/>
<comment type="similarity">
    <text evidence="2">Belongs to the CENP-X/MHF2 family.</text>
</comment>
<dbReference type="GO" id="GO:0071821">
    <property type="term" value="C:FANCM-MHF complex"/>
    <property type="evidence" value="ECO:0007669"/>
    <property type="project" value="TreeGrafter"/>
</dbReference>
<dbReference type="RefSeq" id="XP_030999711.1">
    <property type="nucleotide sequence ID" value="XM_031134693.1"/>
</dbReference>
<organism evidence="8 9">
    <name type="scientific">Thyridium curvatum</name>
    <dbReference type="NCBI Taxonomy" id="1093900"/>
    <lineage>
        <taxon>Eukaryota</taxon>
        <taxon>Fungi</taxon>
        <taxon>Dikarya</taxon>
        <taxon>Ascomycota</taxon>
        <taxon>Pezizomycotina</taxon>
        <taxon>Sordariomycetes</taxon>
        <taxon>Sordariomycetidae</taxon>
        <taxon>Thyridiales</taxon>
        <taxon>Thyridiaceae</taxon>
        <taxon>Thyridium</taxon>
    </lineage>
</organism>
<evidence type="ECO:0000313" key="8">
    <source>
        <dbReference type="EMBL" id="TPX18000.1"/>
    </source>
</evidence>
<dbReference type="GO" id="GO:0003677">
    <property type="term" value="F:DNA binding"/>
    <property type="evidence" value="ECO:0007669"/>
    <property type="project" value="UniProtKB-KW"/>
</dbReference>
<evidence type="ECO:0008006" key="10">
    <source>
        <dbReference type="Google" id="ProtNLM"/>
    </source>
</evidence>
<dbReference type="InParanoid" id="A0A507BMN5"/>
<keyword evidence="5" id="KW-0234">DNA repair</keyword>
<dbReference type="GO" id="GO:0031297">
    <property type="term" value="P:replication fork processing"/>
    <property type="evidence" value="ECO:0007669"/>
    <property type="project" value="TreeGrafter"/>
</dbReference>
<protein>
    <recommendedName>
        <fullName evidence="10">Centromere protein X</fullName>
    </recommendedName>
</protein>
<evidence type="ECO:0000256" key="2">
    <source>
        <dbReference type="ARBA" id="ARBA00009359"/>
    </source>
</evidence>
<dbReference type="PANTHER" id="PTHR28680">
    <property type="entry name" value="CENTROMERE PROTEIN X"/>
    <property type="match status" value="1"/>
</dbReference>
<dbReference type="PANTHER" id="PTHR28680:SF1">
    <property type="entry name" value="CENTROMERE PROTEIN X"/>
    <property type="match status" value="1"/>
</dbReference>
<evidence type="ECO:0000256" key="4">
    <source>
        <dbReference type="ARBA" id="ARBA00023125"/>
    </source>
</evidence>
<name>A0A507BMN5_9PEZI</name>
<dbReference type="Proteomes" id="UP000319257">
    <property type="component" value="Unassembled WGS sequence"/>
</dbReference>
<feature type="region of interest" description="Disordered" evidence="7">
    <location>
        <begin position="1"/>
        <end position="62"/>
    </location>
</feature>
<reference evidence="8 9" key="1">
    <citation type="submission" date="2019-06" db="EMBL/GenBank/DDBJ databases">
        <title>Draft genome sequence of the filamentous fungus Phialemoniopsis curvata isolated from diesel fuel.</title>
        <authorList>
            <person name="Varaljay V.A."/>
            <person name="Lyon W.J."/>
            <person name="Crouch A.L."/>
            <person name="Drake C.E."/>
            <person name="Hollomon J.M."/>
            <person name="Nadeau L.J."/>
            <person name="Nunn H.S."/>
            <person name="Stevenson B.S."/>
            <person name="Bojanowski C.L."/>
            <person name="Crookes-Goodson W.J."/>
        </authorList>
    </citation>
    <scope>NUCLEOTIDE SEQUENCE [LARGE SCALE GENOMIC DNA]</scope>
    <source>
        <strain evidence="8 9">D216</strain>
    </source>
</reference>
<keyword evidence="9" id="KW-1185">Reference proteome</keyword>
<dbReference type="AlphaFoldDB" id="A0A507BMN5"/>
<dbReference type="Pfam" id="PF09415">
    <property type="entry name" value="CENP-X"/>
    <property type="match status" value="1"/>
</dbReference>
<evidence type="ECO:0000256" key="3">
    <source>
        <dbReference type="ARBA" id="ARBA00022763"/>
    </source>
</evidence>
<sequence>MAPKQGTSAQRTSTSSRGSSGAARGRGRPRAAERAESSPSHGAEVEQVEDEREEENQQKTIPAELLTRLLHEFFESESTRITKDANGAVAKYMDIFVREAIARAAAEREAGFLEVEDLEKVAPQLLLDL</sequence>
<keyword evidence="4" id="KW-0238">DNA-binding</keyword>
<comment type="caution">
    <text evidence="8">The sequence shown here is derived from an EMBL/GenBank/DDBJ whole genome shotgun (WGS) entry which is preliminary data.</text>
</comment>
<dbReference type="GO" id="GO:0051382">
    <property type="term" value="P:kinetochore assembly"/>
    <property type="evidence" value="ECO:0007669"/>
    <property type="project" value="InterPro"/>
</dbReference>
<keyword evidence="3" id="KW-0227">DNA damage</keyword>
<evidence type="ECO:0000256" key="6">
    <source>
        <dbReference type="ARBA" id="ARBA00023242"/>
    </source>
</evidence>
<feature type="compositionally biased region" description="Low complexity" evidence="7">
    <location>
        <begin position="1"/>
        <end position="23"/>
    </location>
</feature>
<dbReference type="Gene3D" id="6.10.130.30">
    <property type="match status" value="1"/>
</dbReference>
<evidence type="ECO:0000256" key="1">
    <source>
        <dbReference type="ARBA" id="ARBA00004123"/>
    </source>
</evidence>
<dbReference type="GO" id="GO:0000712">
    <property type="term" value="P:resolution of meiotic recombination intermediates"/>
    <property type="evidence" value="ECO:0007669"/>
    <property type="project" value="TreeGrafter"/>
</dbReference>
<dbReference type="GO" id="GO:0006281">
    <property type="term" value="P:DNA repair"/>
    <property type="evidence" value="ECO:0007669"/>
    <property type="project" value="UniProtKB-KW"/>
</dbReference>
<proteinExistence type="inferred from homology"/>
<evidence type="ECO:0000256" key="5">
    <source>
        <dbReference type="ARBA" id="ARBA00023204"/>
    </source>
</evidence>
<accession>A0A507BMN5</accession>
<evidence type="ECO:0000256" key="7">
    <source>
        <dbReference type="SAM" id="MobiDB-lite"/>
    </source>
</evidence>
<evidence type="ECO:0000313" key="9">
    <source>
        <dbReference type="Proteomes" id="UP000319257"/>
    </source>
</evidence>
<dbReference type="CDD" id="cd22921">
    <property type="entry name" value="HFD_CENP-X"/>
    <property type="match status" value="1"/>
</dbReference>
<gene>
    <name evidence="8" type="ORF">E0L32_011911</name>
</gene>
<dbReference type="GeneID" id="41979358"/>